<keyword evidence="1" id="KW-0472">Membrane</keyword>
<evidence type="ECO:0000256" key="1">
    <source>
        <dbReference type="SAM" id="Phobius"/>
    </source>
</evidence>
<evidence type="ECO:0000313" key="4">
    <source>
        <dbReference type="Proteomes" id="UP000468531"/>
    </source>
</evidence>
<keyword evidence="3" id="KW-0378">Hydrolase</keyword>
<feature type="domain" description="CAAX prenyl protease 2/Lysostaphin resistance protein A-like" evidence="2">
    <location>
        <begin position="148"/>
        <end position="238"/>
    </location>
</feature>
<dbReference type="GO" id="GO:0006508">
    <property type="term" value="P:proteolysis"/>
    <property type="evidence" value="ECO:0007669"/>
    <property type="project" value="UniProtKB-KW"/>
</dbReference>
<dbReference type="GO" id="GO:0004175">
    <property type="term" value="F:endopeptidase activity"/>
    <property type="evidence" value="ECO:0007669"/>
    <property type="project" value="UniProtKB-ARBA"/>
</dbReference>
<feature type="transmembrane region" description="Helical" evidence="1">
    <location>
        <begin position="225"/>
        <end position="246"/>
    </location>
</feature>
<keyword evidence="1" id="KW-0812">Transmembrane</keyword>
<feature type="transmembrane region" description="Helical" evidence="1">
    <location>
        <begin position="70"/>
        <end position="87"/>
    </location>
</feature>
<sequence length="247" mass="26803">MSNFENAGAPVPVSAKSPRAWDFLETTLIGLVAYGAFLLAAGLGLSVLIFAQHGTIPTAHAEFGGRWQGAALVFGTPAAVAVLWAAVRKLDRDFSEYLALNWPSSGELFLAFAIAAVLLIVEGYFRAFVGADTSWIAPSLNVQGRVGLLTFLIGGCLAAPIMEEFIVRGFLFRGWSQSFLGPVGAIVLTSVVWALNHTQYDWSDRFCIFVFGLALGYFRWRSNSTWLTVIVHSALNIISSFMIGPYV</sequence>
<accession>A0A6P1BA98</accession>
<name>A0A6P1BA98_9BRAD</name>
<keyword evidence="4" id="KW-1185">Reference proteome</keyword>
<protein>
    <submittedName>
        <fullName evidence="3">CPBP family intramembrane metalloprotease</fullName>
    </submittedName>
</protein>
<dbReference type="GO" id="GO:0008237">
    <property type="term" value="F:metallopeptidase activity"/>
    <property type="evidence" value="ECO:0007669"/>
    <property type="project" value="UniProtKB-KW"/>
</dbReference>
<evidence type="ECO:0000313" key="3">
    <source>
        <dbReference type="EMBL" id="NEU94570.1"/>
    </source>
</evidence>
<dbReference type="InterPro" id="IPR003675">
    <property type="entry name" value="Rce1/LyrA-like_dom"/>
</dbReference>
<reference evidence="3 4" key="1">
    <citation type="journal article" date="2020" name="Arch. Microbiol.">
        <title>Bradyrhizobium uaiense sp. nov., a new highly efficient cowpea symbiont.</title>
        <authorList>
            <person name="Cabral Michel D."/>
            <person name="Azarias Guimaraes A."/>
            <person name="Martins da Costa E."/>
            <person name="Soares de Carvalho T."/>
            <person name="Balsanelli E."/>
            <person name="Willems A."/>
            <person name="Maltempi de Souza E."/>
            <person name="de Souza Moreira F.M."/>
        </authorList>
    </citation>
    <scope>NUCLEOTIDE SEQUENCE [LARGE SCALE GENOMIC DNA]</scope>
    <source>
        <strain evidence="3 4">UFLA 03-164</strain>
    </source>
</reference>
<dbReference type="RefSeq" id="WP_163149823.1">
    <property type="nucleotide sequence ID" value="NZ_VKHP01000003.1"/>
</dbReference>
<gene>
    <name evidence="3" type="ORF">FNJ47_01675</name>
</gene>
<evidence type="ECO:0000259" key="2">
    <source>
        <dbReference type="Pfam" id="PF02517"/>
    </source>
</evidence>
<organism evidence="3 4">
    <name type="scientific">Bradyrhizobium uaiense</name>
    <dbReference type="NCBI Taxonomy" id="2594946"/>
    <lineage>
        <taxon>Bacteria</taxon>
        <taxon>Pseudomonadati</taxon>
        <taxon>Pseudomonadota</taxon>
        <taxon>Alphaproteobacteria</taxon>
        <taxon>Hyphomicrobiales</taxon>
        <taxon>Nitrobacteraceae</taxon>
        <taxon>Bradyrhizobium</taxon>
    </lineage>
</organism>
<dbReference type="Proteomes" id="UP000468531">
    <property type="component" value="Unassembled WGS sequence"/>
</dbReference>
<comment type="caution">
    <text evidence="3">The sequence shown here is derived from an EMBL/GenBank/DDBJ whole genome shotgun (WGS) entry which is preliminary data.</text>
</comment>
<proteinExistence type="predicted"/>
<keyword evidence="3" id="KW-0645">Protease</keyword>
<keyword evidence="1" id="KW-1133">Transmembrane helix</keyword>
<feature type="transmembrane region" description="Helical" evidence="1">
    <location>
        <begin position="148"/>
        <end position="167"/>
    </location>
</feature>
<feature type="transmembrane region" description="Helical" evidence="1">
    <location>
        <begin position="108"/>
        <end position="128"/>
    </location>
</feature>
<dbReference type="GO" id="GO:0080120">
    <property type="term" value="P:CAAX-box protein maturation"/>
    <property type="evidence" value="ECO:0007669"/>
    <property type="project" value="UniProtKB-ARBA"/>
</dbReference>
<dbReference type="EMBL" id="VKHP01000003">
    <property type="protein sequence ID" value="NEU94570.1"/>
    <property type="molecule type" value="Genomic_DNA"/>
</dbReference>
<dbReference type="AlphaFoldDB" id="A0A6P1BA98"/>
<dbReference type="Pfam" id="PF02517">
    <property type="entry name" value="Rce1-like"/>
    <property type="match status" value="1"/>
</dbReference>
<feature type="transmembrane region" description="Helical" evidence="1">
    <location>
        <begin position="179"/>
        <end position="196"/>
    </location>
</feature>
<feature type="transmembrane region" description="Helical" evidence="1">
    <location>
        <begin position="28"/>
        <end position="50"/>
    </location>
</feature>
<keyword evidence="3" id="KW-0482">Metalloprotease</keyword>